<protein>
    <submittedName>
        <fullName evidence="1">Uncharacterized protein</fullName>
    </submittedName>
</protein>
<comment type="caution">
    <text evidence="1">The sequence shown here is derived from an EMBL/GenBank/DDBJ whole genome shotgun (WGS) entry which is preliminary data.</text>
</comment>
<keyword evidence="2" id="KW-1185">Reference proteome</keyword>
<name>A0A6G1CKZ8_9ORYZ</name>
<dbReference type="InterPro" id="IPR011990">
    <property type="entry name" value="TPR-like_helical_dom_sf"/>
</dbReference>
<dbReference type="OrthoDB" id="629492at2759"/>
<proteinExistence type="predicted"/>
<gene>
    <name evidence="1" type="ORF">E2562_035316</name>
</gene>
<dbReference type="EMBL" id="SPHZ02000009">
    <property type="protein sequence ID" value="KAF0900819.1"/>
    <property type="molecule type" value="Genomic_DNA"/>
</dbReference>
<organism evidence="1 2">
    <name type="scientific">Oryza meyeriana var. granulata</name>
    <dbReference type="NCBI Taxonomy" id="110450"/>
    <lineage>
        <taxon>Eukaryota</taxon>
        <taxon>Viridiplantae</taxon>
        <taxon>Streptophyta</taxon>
        <taxon>Embryophyta</taxon>
        <taxon>Tracheophyta</taxon>
        <taxon>Spermatophyta</taxon>
        <taxon>Magnoliopsida</taxon>
        <taxon>Liliopsida</taxon>
        <taxon>Poales</taxon>
        <taxon>Poaceae</taxon>
        <taxon>BOP clade</taxon>
        <taxon>Oryzoideae</taxon>
        <taxon>Oryzeae</taxon>
        <taxon>Oryzinae</taxon>
        <taxon>Oryza</taxon>
        <taxon>Oryza meyeriana</taxon>
    </lineage>
</organism>
<dbReference type="Gene3D" id="1.25.40.10">
    <property type="entry name" value="Tetratricopeptide repeat domain"/>
    <property type="match status" value="1"/>
</dbReference>
<sequence>MKPTSACHDLLEAIHGGASPPLPFPEAKPPEISPATGSVAVAAAAGAKSQAELLKQEGNAFFKKDRIRAAIDAYTEVRPTHAFTAKLFQRFGVGA</sequence>
<evidence type="ECO:0000313" key="2">
    <source>
        <dbReference type="Proteomes" id="UP000479710"/>
    </source>
</evidence>
<reference evidence="1 2" key="1">
    <citation type="submission" date="2019-11" db="EMBL/GenBank/DDBJ databases">
        <title>Whole genome sequence of Oryza granulata.</title>
        <authorList>
            <person name="Li W."/>
        </authorList>
    </citation>
    <scope>NUCLEOTIDE SEQUENCE [LARGE SCALE GENOMIC DNA]</scope>
    <source>
        <strain evidence="2">cv. Menghai</strain>
        <tissue evidence="1">Leaf</tissue>
    </source>
</reference>
<dbReference type="AlphaFoldDB" id="A0A6G1CKZ8"/>
<evidence type="ECO:0000313" key="1">
    <source>
        <dbReference type="EMBL" id="KAF0900819.1"/>
    </source>
</evidence>
<dbReference type="Proteomes" id="UP000479710">
    <property type="component" value="Unassembled WGS sequence"/>
</dbReference>
<accession>A0A6G1CKZ8</accession>